<organism evidence="2 3">
    <name type="scientific">Hassallia byssoidea VB512170</name>
    <dbReference type="NCBI Taxonomy" id="1304833"/>
    <lineage>
        <taxon>Bacteria</taxon>
        <taxon>Bacillati</taxon>
        <taxon>Cyanobacteriota</taxon>
        <taxon>Cyanophyceae</taxon>
        <taxon>Nostocales</taxon>
        <taxon>Tolypothrichaceae</taxon>
        <taxon>Hassallia</taxon>
    </lineage>
</organism>
<sequence length="166" mass="19036">MQTTKKAMIKCSTVSPFAEVWECSLTQNKSLHTTVEFEGGQVITNFRHKEVLDRPNYLTVQIGDCQHIMLDPEYLQYINHSCNPNVFFDTENRILIALRKIEIGEELTFFYPSTEWSMNRGFNCICQNENCLGYIQGAADVPLNILTKYKLSQLISAKLGMLTDIN</sequence>
<dbReference type="InterPro" id="IPR001214">
    <property type="entry name" value="SET_dom"/>
</dbReference>
<dbReference type="InterPro" id="IPR053201">
    <property type="entry name" value="Flavunoidine_N-MTase"/>
</dbReference>
<evidence type="ECO:0000313" key="3">
    <source>
        <dbReference type="Proteomes" id="UP000031549"/>
    </source>
</evidence>
<proteinExistence type="predicted"/>
<evidence type="ECO:0000259" key="1">
    <source>
        <dbReference type="Pfam" id="PF00856"/>
    </source>
</evidence>
<dbReference type="Gene3D" id="2.170.270.10">
    <property type="entry name" value="SET domain"/>
    <property type="match status" value="1"/>
</dbReference>
<dbReference type="PANTHER" id="PTHR12350:SF19">
    <property type="entry name" value="SET DOMAIN-CONTAINING PROTEIN"/>
    <property type="match status" value="1"/>
</dbReference>
<protein>
    <submittedName>
        <fullName evidence="2">SET domain-containing protein</fullName>
    </submittedName>
</protein>
<comment type="caution">
    <text evidence="2">The sequence shown here is derived from an EMBL/GenBank/DDBJ whole genome shotgun (WGS) entry which is preliminary data.</text>
</comment>
<dbReference type="Proteomes" id="UP000031549">
    <property type="component" value="Unassembled WGS sequence"/>
</dbReference>
<name>A0A846HHP7_9CYAN</name>
<accession>A0A846HHP7</accession>
<dbReference type="InterPro" id="IPR046341">
    <property type="entry name" value="SET_dom_sf"/>
</dbReference>
<feature type="domain" description="SET" evidence="1">
    <location>
        <begin position="69"/>
        <end position="111"/>
    </location>
</feature>
<reference evidence="2 3" key="1">
    <citation type="journal article" date="2015" name="Genome Announc.">
        <title>Draft Genome Sequence of Cyanobacterium Hassallia byssoidea Strain VB512170, Isolated from Monuments in India.</title>
        <authorList>
            <person name="Singh D."/>
            <person name="Chandrababunaidu M.M."/>
            <person name="Panda A."/>
            <person name="Sen D."/>
            <person name="Bhattacharyya S."/>
            <person name="Adhikary S.P."/>
            <person name="Tripathy S."/>
        </authorList>
    </citation>
    <scope>NUCLEOTIDE SEQUENCE [LARGE SCALE GENOMIC DNA]</scope>
    <source>
        <strain evidence="2 3">VB512170</strain>
    </source>
</reference>
<gene>
    <name evidence="2" type="ORF">PI95_031270</name>
</gene>
<dbReference type="PANTHER" id="PTHR12350">
    <property type="entry name" value="HISTONE-LYSINE N-METHYLTRANSFERASE-RELATED"/>
    <property type="match status" value="1"/>
</dbReference>
<dbReference type="Pfam" id="PF00856">
    <property type="entry name" value="SET"/>
    <property type="match status" value="1"/>
</dbReference>
<keyword evidence="3" id="KW-1185">Reference proteome</keyword>
<dbReference type="AlphaFoldDB" id="A0A846HHP7"/>
<dbReference type="SUPFAM" id="SSF82199">
    <property type="entry name" value="SET domain"/>
    <property type="match status" value="1"/>
</dbReference>
<dbReference type="EMBL" id="JTCM02000137">
    <property type="protein sequence ID" value="NEU76862.1"/>
    <property type="molecule type" value="Genomic_DNA"/>
</dbReference>
<evidence type="ECO:0000313" key="2">
    <source>
        <dbReference type="EMBL" id="NEU76862.1"/>
    </source>
</evidence>